<dbReference type="RefSeq" id="WP_049698658.1">
    <property type="nucleotide sequence ID" value="NZ_LDTZ01000016.1"/>
</dbReference>
<proteinExistence type="predicted"/>
<feature type="transmembrane region" description="Helical" evidence="2">
    <location>
        <begin position="31"/>
        <end position="54"/>
    </location>
</feature>
<feature type="region of interest" description="Disordered" evidence="1">
    <location>
        <begin position="1"/>
        <end position="23"/>
    </location>
</feature>
<dbReference type="InterPro" id="IPR003848">
    <property type="entry name" value="DUF218"/>
</dbReference>
<reference evidence="4 5" key="1">
    <citation type="submission" date="2015-05" db="EMBL/GenBank/DDBJ databases">
        <title>Draft genome sequence of the bacterium Gordonia jacobaea a new member of the Gordonia genus.</title>
        <authorList>
            <person name="Jimenez-Galisteo G."/>
            <person name="Dominguez A."/>
            <person name="Munoz E."/>
            <person name="Vinas M."/>
        </authorList>
    </citation>
    <scope>NUCLEOTIDE SEQUENCE [LARGE SCALE GENOMIC DNA]</scope>
    <source>
        <strain evidence="5">mv1</strain>
    </source>
</reference>
<gene>
    <name evidence="4" type="ORF">ABW18_08850</name>
</gene>
<accession>A0ABR5ICB5</accession>
<sequence>MTSPDPTDSCVSEPRSGQETPRRRRRLSGRLISWVLVIVVVVVLAFDGVGYQLFYRDHSDPLRKVDAIVVLGGEHDGREDYGLQLAREGYANTVLISDPYLNDGYHRGGAELMERVCSASTESIEVICFNPDPSTTRGEAMFTERMAKERHWRSVIVVSWRYHLFRARYIFGQCFAGDVVMRSVPRDYGRSIPLWTATFAYQYVGLAKAAVLGC</sequence>
<keyword evidence="2" id="KW-1133">Transmembrane helix</keyword>
<evidence type="ECO:0000313" key="5">
    <source>
        <dbReference type="Proteomes" id="UP000037247"/>
    </source>
</evidence>
<dbReference type="PANTHER" id="PTHR30336:SF4">
    <property type="entry name" value="ENVELOPE BIOGENESIS FACTOR ELYC"/>
    <property type="match status" value="1"/>
</dbReference>
<dbReference type="Pfam" id="PF02698">
    <property type="entry name" value="DUF218"/>
    <property type="match status" value="1"/>
</dbReference>
<dbReference type="Proteomes" id="UP000037247">
    <property type="component" value="Unassembled WGS sequence"/>
</dbReference>
<keyword evidence="2" id="KW-0472">Membrane</keyword>
<dbReference type="CDD" id="cd06259">
    <property type="entry name" value="YdcF-like"/>
    <property type="match status" value="1"/>
</dbReference>
<evidence type="ECO:0000256" key="1">
    <source>
        <dbReference type="SAM" id="MobiDB-lite"/>
    </source>
</evidence>
<feature type="domain" description="DUF218" evidence="3">
    <location>
        <begin position="66"/>
        <end position="179"/>
    </location>
</feature>
<feature type="compositionally biased region" description="Polar residues" evidence="1">
    <location>
        <begin position="1"/>
        <end position="19"/>
    </location>
</feature>
<keyword evidence="2" id="KW-0812">Transmembrane</keyword>
<name>A0ABR5ICB5_9ACTN</name>
<comment type="caution">
    <text evidence="4">The sequence shown here is derived from an EMBL/GenBank/DDBJ whole genome shotgun (WGS) entry which is preliminary data.</text>
</comment>
<dbReference type="PANTHER" id="PTHR30336">
    <property type="entry name" value="INNER MEMBRANE PROTEIN, PROBABLE PERMEASE"/>
    <property type="match status" value="1"/>
</dbReference>
<organism evidence="4 5">
    <name type="scientific">Gordonia jacobaea</name>
    <dbReference type="NCBI Taxonomy" id="122202"/>
    <lineage>
        <taxon>Bacteria</taxon>
        <taxon>Bacillati</taxon>
        <taxon>Actinomycetota</taxon>
        <taxon>Actinomycetes</taxon>
        <taxon>Mycobacteriales</taxon>
        <taxon>Gordoniaceae</taxon>
        <taxon>Gordonia</taxon>
    </lineage>
</organism>
<evidence type="ECO:0000259" key="3">
    <source>
        <dbReference type="Pfam" id="PF02698"/>
    </source>
</evidence>
<protein>
    <recommendedName>
        <fullName evidence="3">DUF218 domain-containing protein</fullName>
    </recommendedName>
</protein>
<keyword evidence="5" id="KW-1185">Reference proteome</keyword>
<evidence type="ECO:0000313" key="4">
    <source>
        <dbReference type="EMBL" id="KNA91323.1"/>
    </source>
</evidence>
<dbReference type="InterPro" id="IPR051599">
    <property type="entry name" value="Cell_Envelope_Assoc"/>
</dbReference>
<dbReference type="EMBL" id="LDTZ01000016">
    <property type="protein sequence ID" value="KNA91323.1"/>
    <property type="molecule type" value="Genomic_DNA"/>
</dbReference>
<evidence type="ECO:0000256" key="2">
    <source>
        <dbReference type="SAM" id="Phobius"/>
    </source>
</evidence>